<evidence type="ECO:0008006" key="2">
    <source>
        <dbReference type="Google" id="ProtNLM"/>
    </source>
</evidence>
<accession>A0A381YWI5</accession>
<name>A0A381YWI5_9ZZZZ</name>
<dbReference type="Gene3D" id="1.10.443.10">
    <property type="entry name" value="Intergrase catalytic core"/>
    <property type="match status" value="1"/>
</dbReference>
<dbReference type="GO" id="GO:0003677">
    <property type="term" value="F:DNA binding"/>
    <property type="evidence" value="ECO:0007669"/>
    <property type="project" value="InterPro"/>
</dbReference>
<dbReference type="GO" id="GO:0015074">
    <property type="term" value="P:DNA integration"/>
    <property type="evidence" value="ECO:0007669"/>
    <property type="project" value="InterPro"/>
</dbReference>
<feature type="non-terminal residue" evidence="1">
    <location>
        <position position="1"/>
    </location>
</feature>
<dbReference type="GO" id="GO:0006310">
    <property type="term" value="P:DNA recombination"/>
    <property type="evidence" value="ECO:0007669"/>
    <property type="project" value="InterPro"/>
</dbReference>
<sequence length="405" mass="46782">VPSNELASPRSVKLQLPSTVAEKVEETPVVDINEEIKKHITENKPKRKTNFRDSINRPKIQADTPHCLTSKKLFERLEIIGKFVGKCKINKLGPSRYTGRLYTICRALKIHPKELVVNFETTEQLFTDFESLWDKINPGKTTEEYRKAVRKFLTYNNVTIMPHSKAIPATTDSKGDYSRVHLTNTEFTQGLDFIEKKAGFEYKALYAIMHEMFPRPETLYGYTPNIEIQYAEVDGKSYPYGETEIFEKKQKKYYDKIILDPRVLKITSQLKKDVPICTKPAKVIEATFSAVLRDFYKDIGKITDGIMYKKGIDGWLYTNRPIYTLRHSAAMLWMSRTNFNATLVSKLGWEDPKTLSTYYAKTTVKNIMQSGTCYYCRPPQTKTNMAVFCSPTHALAYYFKVFNFA</sequence>
<dbReference type="EMBL" id="UINC01019243">
    <property type="protein sequence ID" value="SVA81386.1"/>
    <property type="molecule type" value="Genomic_DNA"/>
</dbReference>
<protein>
    <recommendedName>
        <fullName evidence="2">Tyr recombinase domain-containing protein</fullName>
    </recommendedName>
</protein>
<dbReference type="InterPro" id="IPR013762">
    <property type="entry name" value="Integrase-like_cat_sf"/>
</dbReference>
<proteinExistence type="predicted"/>
<dbReference type="AlphaFoldDB" id="A0A381YWI5"/>
<organism evidence="1">
    <name type="scientific">marine metagenome</name>
    <dbReference type="NCBI Taxonomy" id="408172"/>
    <lineage>
        <taxon>unclassified sequences</taxon>
        <taxon>metagenomes</taxon>
        <taxon>ecological metagenomes</taxon>
    </lineage>
</organism>
<gene>
    <name evidence="1" type="ORF">METZ01_LOCUS134240</name>
</gene>
<reference evidence="1" key="1">
    <citation type="submission" date="2018-05" db="EMBL/GenBank/DDBJ databases">
        <authorList>
            <person name="Lanie J.A."/>
            <person name="Ng W.-L."/>
            <person name="Kazmierczak K.M."/>
            <person name="Andrzejewski T.M."/>
            <person name="Davidsen T.M."/>
            <person name="Wayne K.J."/>
            <person name="Tettelin H."/>
            <person name="Glass J.I."/>
            <person name="Rusch D."/>
            <person name="Podicherti R."/>
            <person name="Tsui H.-C.T."/>
            <person name="Winkler M.E."/>
        </authorList>
    </citation>
    <scope>NUCLEOTIDE SEQUENCE</scope>
</reference>
<evidence type="ECO:0000313" key="1">
    <source>
        <dbReference type="EMBL" id="SVA81386.1"/>
    </source>
</evidence>